<gene>
    <name evidence="2" type="ORF">TIFTF001_003439</name>
</gene>
<keyword evidence="3" id="KW-1185">Reference proteome</keyword>
<accession>A0AA87ZDG2</accession>
<evidence type="ECO:0000256" key="1">
    <source>
        <dbReference type="SAM" id="MobiDB-lite"/>
    </source>
</evidence>
<organism evidence="2 3">
    <name type="scientific">Ficus carica</name>
    <name type="common">Common fig</name>
    <dbReference type="NCBI Taxonomy" id="3494"/>
    <lineage>
        <taxon>Eukaryota</taxon>
        <taxon>Viridiplantae</taxon>
        <taxon>Streptophyta</taxon>
        <taxon>Embryophyta</taxon>
        <taxon>Tracheophyta</taxon>
        <taxon>Spermatophyta</taxon>
        <taxon>Magnoliopsida</taxon>
        <taxon>eudicotyledons</taxon>
        <taxon>Gunneridae</taxon>
        <taxon>Pentapetalae</taxon>
        <taxon>rosids</taxon>
        <taxon>fabids</taxon>
        <taxon>Rosales</taxon>
        <taxon>Moraceae</taxon>
        <taxon>Ficeae</taxon>
        <taxon>Ficus</taxon>
    </lineage>
</organism>
<feature type="region of interest" description="Disordered" evidence="1">
    <location>
        <begin position="1"/>
        <end position="28"/>
    </location>
</feature>
<sequence>MIRRPPHDRNRRNSMDDEQPSSKLHRRRAAIIGTSQTMRSHVVEVVESLSPIANLRPGLRIARTIPEIGRKISGKIEWKSQ</sequence>
<dbReference type="Proteomes" id="UP001187192">
    <property type="component" value="Unassembled WGS sequence"/>
</dbReference>
<reference evidence="2" key="1">
    <citation type="submission" date="2023-07" db="EMBL/GenBank/DDBJ databases">
        <title>draft genome sequence of fig (Ficus carica).</title>
        <authorList>
            <person name="Takahashi T."/>
            <person name="Nishimura K."/>
        </authorList>
    </citation>
    <scope>NUCLEOTIDE SEQUENCE</scope>
</reference>
<name>A0AA87ZDG2_FICCA</name>
<evidence type="ECO:0000313" key="3">
    <source>
        <dbReference type="Proteomes" id="UP001187192"/>
    </source>
</evidence>
<comment type="caution">
    <text evidence="2">The sequence shown here is derived from an EMBL/GenBank/DDBJ whole genome shotgun (WGS) entry which is preliminary data.</text>
</comment>
<feature type="compositionally biased region" description="Basic and acidic residues" evidence="1">
    <location>
        <begin position="1"/>
        <end position="15"/>
    </location>
</feature>
<evidence type="ECO:0000313" key="2">
    <source>
        <dbReference type="EMBL" id="GMN31862.1"/>
    </source>
</evidence>
<dbReference type="EMBL" id="BTGU01000003">
    <property type="protein sequence ID" value="GMN31862.1"/>
    <property type="molecule type" value="Genomic_DNA"/>
</dbReference>
<proteinExistence type="predicted"/>
<protein>
    <submittedName>
        <fullName evidence="2">Uncharacterized protein</fullName>
    </submittedName>
</protein>
<dbReference type="AlphaFoldDB" id="A0AA87ZDG2"/>